<sequence>GKYEAADALENCAAKARKDPQAILQALNIVKQTNLNTQQNPSSVS</sequence>
<evidence type="ECO:0000313" key="3">
    <source>
        <dbReference type="Proteomes" id="UP000681720"/>
    </source>
</evidence>
<protein>
    <submittedName>
        <fullName evidence="1">Uncharacterized protein</fullName>
    </submittedName>
</protein>
<proteinExistence type="predicted"/>
<feature type="non-terminal residue" evidence="1">
    <location>
        <position position="1"/>
    </location>
</feature>
<comment type="caution">
    <text evidence="1">The sequence shown here is derived from an EMBL/GenBank/DDBJ whole genome shotgun (WGS) entry which is preliminary data.</text>
</comment>
<name>A0A8S2Y9V4_9BILA</name>
<dbReference type="AlphaFoldDB" id="A0A8S2Y9V4"/>
<evidence type="ECO:0000313" key="2">
    <source>
        <dbReference type="EMBL" id="CAF4869718.1"/>
    </source>
</evidence>
<dbReference type="Proteomes" id="UP000681720">
    <property type="component" value="Unassembled WGS sequence"/>
</dbReference>
<organism evidence="1 3">
    <name type="scientific">Rotaria magnacalcarata</name>
    <dbReference type="NCBI Taxonomy" id="392030"/>
    <lineage>
        <taxon>Eukaryota</taxon>
        <taxon>Metazoa</taxon>
        <taxon>Spiralia</taxon>
        <taxon>Gnathifera</taxon>
        <taxon>Rotifera</taxon>
        <taxon>Eurotatoria</taxon>
        <taxon>Bdelloidea</taxon>
        <taxon>Philodinida</taxon>
        <taxon>Philodinidae</taxon>
        <taxon>Rotaria</taxon>
    </lineage>
</organism>
<dbReference type="EMBL" id="CAJOBJ010092180">
    <property type="protein sequence ID" value="CAF4548287.1"/>
    <property type="molecule type" value="Genomic_DNA"/>
</dbReference>
<dbReference type="EMBL" id="CAJOBJ010167363">
    <property type="protein sequence ID" value="CAF4869718.1"/>
    <property type="molecule type" value="Genomic_DNA"/>
</dbReference>
<gene>
    <name evidence="1" type="ORF">GIL414_LOCUS36734</name>
    <name evidence="2" type="ORF">GIL414_LOCUS50318</name>
</gene>
<reference evidence="1" key="1">
    <citation type="submission" date="2021-02" db="EMBL/GenBank/DDBJ databases">
        <authorList>
            <person name="Nowell W R."/>
        </authorList>
    </citation>
    <scope>NUCLEOTIDE SEQUENCE</scope>
</reference>
<evidence type="ECO:0000313" key="1">
    <source>
        <dbReference type="EMBL" id="CAF4548287.1"/>
    </source>
</evidence>
<accession>A0A8S2Y9V4</accession>